<evidence type="ECO:0008006" key="4">
    <source>
        <dbReference type="Google" id="ProtNLM"/>
    </source>
</evidence>
<evidence type="ECO:0000256" key="1">
    <source>
        <dbReference type="SAM" id="SignalP"/>
    </source>
</evidence>
<accession>A0A9P9E209</accession>
<dbReference type="Proteomes" id="UP000700596">
    <property type="component" value="Unassembled WGS sequence"/>
</dbReference>
<keyword evidence="1" id="KW-0732">Signal</keyword>
<gene>
    <name evidence="2" type="ORF">B0J11DRAFT_613109</name>
</gene>
<feature type="signal peptide" evidence="1">
    <location>
        <begin position="1"/>
        <end position="21"/>
    </location>
</feature>
<sequence length="132" mass="14080">MKFTAPATLLAASVLSPLVSATAYLSYCQVSHSSNGNDFLIKVQSIPDVSKSSICGSSDRQIRSSAKGWSINVKYLTCDTGKTTPDMQILVKLDKQSPSTQRTALFNGLQAAFGSQGFNWNANQCNLAGIPT</sequence>
<protein>
    <recommendedName>
        <fullName evidence="4">AA1-like domain-containing protein</fullName>
    </recommendedName>
</protein>
<dbReference type="EMBL" id="JAGMWT010000004">
    <property type="protein sequence ID" value="KAH7130485.1"/>
    <property type="molecule type" value="Genomic_DNA"/>
</dbReference>
<dbReference type="AlphaFoldDB" id="A0A9P9E209"/>
<evidence type="ECO:0000313" key="3">
    <source>
        <dbReference type="Proteomes" id="UP000700596"/>
    </source>
</evidence>
<name>A0A9P9E209_9PLEO</name>
<comment type="caution">
    <text evidence="2">The sequence shown here is derived from an EMBL/GenBank/DDBJ whole genome shotgun (WGS) entry which is preliminary data.</text>
</comment>
<feature type="chain" id="PRO_5040150727" description="AA1-like domain-containing protein" evidence="1">
    <location>
        <begin position="22"/>
        <end position="132"/>
    </location>
</feature>
<proteinExistence type="predicted"/>
<dbReference type="OrthoDB" id="5595137at2759"/>
<evidence type="ECO:0000313" key="2">
    <source>
        <dbReference type="EMBL" id="KAH7130485.1"/>
    </source>
</evidence>
<reference evidence="2" key="1">
    <citation type="journal article" date="2021" name="Nat. Commun.">
        <title>Genetic determinants of endophytism in the Arabidopsis root mycobiome.</title>
        <authorList>
            <person name="Mesny F."/>
            <person name="Miyauchi S."/>
            <person name="Thiergart T."/>
            <person name="Pickel B."/>
            <person name="Atanasova L."/>
            <person name="Karlsson M."/>
            <person name="Huettel B."/>
            <person name="Barry K.W."/>
            <person name="Haridas S."/>
            <person name="Chen C."/>
            <person name="Bauer D."/>
            <person name="Andreopoulos W."/>
            <person name="Pangilinan J."/>
            <person name="LaButti K."/>
            <person name="Riley R."/>
            <person name="Lipzen A."/>
            <person name="Clum A."/>
            <person name="Drula E."/>
            <person name="Henrissat B."/>
            <person name="Kohler A."/>
            <person name="Grigoriev I.V."/>
            <person name="Martin F.M."/>
            <person name="Hacquard S."/>
        </authorList>
    </citation>
    <scope>NUCLEOTIDE SEQUENCE</scope>
    <source>
        <strain evidence="2">MPI-CAGE-CH-0243</strain>
    </source>
</reference>
<organism evidence="2 3">
    <name type="scientific">Dendryphion nanum</name>
    <dbReference type="NCBI Taxonomy" id="256645"/>
    <lineage>
        <taxon>Eukaryota</taxon>
        <taxon>Fungi</taxon>
        <taxon>Dikarya</taxon>
        <taxon>Ascomycota</taxon>
        <taxon>Pezizomycotina</taxon>
        <taxon>Dothideomycetes</taxon>
        <taxon>Pleosporomycetidae</taxon>
        <taxon>Pleosporales</taxon>
        <taxon>Torulaceae</taxon>
        <taxon>Dendryphion</taxon>
    </lineage>
</organism>
<keyword evidence="3" id="KW-1185">Reference proteome</keyword>